<evidence type="ECO:0000313" key="3">
    <source>
        <dbReference type="Proteomes" id="UP000199650"/>
    </source>
</evidence>
<gene>
    <name evidence="2" type="ORF">SAMN05444851_0465</name>
</gene>
<dbReference type="AlphaFoldDB" id="A0A1I0N0J2"/>
<feature type="compositionally biased region" description="Polar residues" evidence="1">
    <location>
        <begin position="1"/>
        <end position="10"/>
    </location>
</feature>
<evidence type="ECO:0000313" key="2">
    <source>
        <dbReference type="EMBL" id="SEV94331.1"/>
    </source>
</evidence>
<dbReference type="STRING" id="1173584.SAMN05444851_0465"/>
<dbReference type="EMBL" id="FOJB01000001">
    <property type="protein sequence ID" value="SEV94331.1"/>
    <property type="molecule type" value="Genomic_DNA"/>
</dbReference>
<dbReference type="OrthoDB" id="7916272at2"/>
<feature type="region of interest" description="Disordered" evidence="1">
    <location>
        <begin position="1"/>
        <end position="21"/>
    </location>
</feature>
<dbReference type="Proteomes" id="UP000199650">
    <property type="component" value="Unassembled WGS sequence"/>
</dbReference>
<organism evidence="2 3">
    <name type="scientific">Aliiroseovarius sediminilitoris</name>
    <dbReference type="NCBI Taxonomy" id="1173584"/>
    <lineage>
        <taxon>Bacteria</taxon>
        <taxon>Pseudomonadati</taxon>
        <taxon>Pseudomonadota</taxon>
        <taxon>Alphaproteobacteria</taxon>
        <taxon>Rhodobacterales</taxon>
        <taxon>Paracoccaceae</taxon>
        <taxon>Aliiroseovarius</taxon>
    </lineage>
</organism>
<name>A0A1I0N0J2_9RHOB</name>
<keyword evidence="3" id="KW-1185">Reference proteome</keyword>
<proteinExistence type="predicted"/>
<accession>A0A1I0N0J2</accession>
<dbReference type="RefSeq" id="WP_091431934.1">
    <property type="nucleotide sequence ID" value="NZ_FOJB01000001.1"/>
</dbReference>
<sequence>MTNPFENRSLSLRGPATDMAPVTPSDARDLINVAVALYVETGGAVAFTSVAGYDRVVMVGDNAILPVGVSRVMATGTTAAGIHAFVLV</sequence>
<evidence type="ECO:0000256" key="1">
    <source>
        <dbReference type="SAM" id="MobiDB-lite"/>
    </source>
</evidence>
<protein>
    <submittedName>
        <fullName evidence="2">Uncharacterized protein</fullName>
    </submittedName>
</protein>
<reference evidence="2 3" key="1">
    <citation type="submission" date="2016-10" db="EMBL/GenBank/DDBJ databases">
        <authorList>
            <person name="de Groot N.N."/>
        </authorList>
    </citation>
    <scope>NUCLEOTIDE SEQUENCE [LARGE SCALE GENOMIC DNA]</scope>
    <source>
        <strain evidence="2 3">DSM 29439</strain>
    </source>
</reference>